<gene>
    <name evidence="2" type="ORF">GPECTOR_28g784</name>
</gene>
<dbReference type="Proteomes" id="UP000075714">
    <property type="component" value="Unassembled WGS sequence"/>
</dbReference>
<reference evidence="3" key="1">
    <citation type="journal article" date="2016" name="Nat. Commun.">
        <title>The Gonium pectorale genome demonstrates co-option of cell cycle regulation during the evolution of multicellularity.</title>
        <authorList>
            <person name="Hanschen E.R."/>
            <person name="Marriage T.N."/>
            <person name="Ferris P.J."/>
            <person name="Hamaji T."/>
            <person name="Toyoda A."/>
            <person name="Fujiyama A."/>
            <person name="Neme R."/>
            <person name="Noguchi H."/>
            <person name="Minakuchi Y."/>
            <person name="Suzuki M."/>
            <person name="Kawai-Toyooka H."/>
            <person name="Smith D.R."/>
            <person name="Sparks H."/>
            <person name="Anderson J."/>
            <person name="Bakaric R."/>
            <person name="Luria V."/>
            <person name="Karger A."/>
            <person name="Kirschner M.W."/>
            <person name="Durand P.M."/>
            <person name="Michod R.E."/>
            <person name="Nozaki H."/>
            <person name="Olson B.J."/>
        </authorList>
    </citation>
    <scope>NUCLEOTIDE SEQUENCE [LARGE SCALE GENOMIC DNA]</scope>
    <source>
        <strain evidence="3">NIES-2863</strain>
    </source>
</reference>
<protein>
    <recommendedName>
        <fullName evidence="1">DUF1990 domain-containing protein</fullName>
    </recommendedName>
</protein>
<dbReference type="PANTHER" id="PTHR34202">
    <property type="entry name" value="UPF0548 PROTEIN"/>
    <property type="match status" value="1"/>
</dbReference>
<comment type="caution">
    <text evidence="2">The sequence shown here is derived from an EMBL/GenBank/DDBJ whole genome shotgun (WGS) entry which is preliminary data.</text>
</comment>
<dbReference type="AlphaFoldDB" id="A0A150GEU7"/>
<feature type="domain" description="DUF1990" evidence="1">
    <location>
        <begin position="11"/>
        <end position="153"/>
    </location>
</feature>
<evidence type="ECO:0000313" key="2">
    <source>
        <dbReference type="EMBL" id="KXZ48377.1"/>
    </source>
</evidence>
<proteinExistence type="predicted"/>
<dbReference type="Pfam" id="PF09348">
    <property type="entry name" value="DUF1990"/>
    <property type="match status" value="1"/>
</dbReference>
<evidence type="ECO:0000313" key="3">
    <source>
        <dbReference type="Proteomes" id="UP000075714"/>
    </source>
</evidence>
<dbReference type="OrthoDB" id="46304at2759"/>
<dbReference type="PANTHER" id="PTHR34202:SF1">
    <property type="entry name" value="UPF0548 PROTEIN"/>
    <property type="match status" value="1"/>
</dbReference>
<organism evidence="2 3">
    <name type="scientific">Gonium pectorale</name>
    <name type="common">Green alga</name>
    <dbReference type="NCBI Taxonomy" id="33097"/>
    <lineage>
        <taxon>Eukaryota</taxon>
        <taxon>Viridiplantae</taxon>
        <taxon>Chlorophyta</taxon>
        <taxon>core chlorophytes</taxon>
        <taxon>Chlorophyceae</taxon>
        <taxon>CS clade</taxon>
        <taxon>Chlamydomonadales</taxon>
        <taxon>Volvocaceae</taxon>
        <taxon>Gonium</taxon>
    </lineage>
</organism>
<dbReference type="InterPro" id="IPR018960">
    <property type="entry name" value="DUF1990"/>
</dbReference>
<sequence length="163" mass="18133">MTFAFAEVGCVGQGERAYKAASALLRRWGHFQLGWTGVDPSTGTSVGSPVVVTSLTLFLWHCNPLRIVYSAQRDPPRFRLPWQPRPPRSLRFAHGCVEGHMLAGEEGFGVEMQQDGSVWYDITTFSKPVHPLAIAFFPLTRYFQTRFTSESARLVQTAVAADA</sequence>
<keyword evidence="3" id="KW-1185">Reference proteome</keyword>
<evidence type="ECO:0000259" key="1">
    <source>
        <dbReference type="Pfam" id="PF09348"/>
    </source>
</evidence>
<dbReference type="EMBL" id="LSYV01000029">
    <property type="protein sequence ID" value="KXZ48377.1"/>
    <property type="molecule type" value="Genomic_DNA"/>
</dbReference>
<name>A0A150GEU7_GONPE</name>
<accession>A0A150GEU7</accession>